<proteinExistence type="predicted"/>
<dbReference type="RefSeq" id="WP_245511073.1">
    <property type="nucleotide sequence ID" value="NZ_SMAR01000026.1"/>
</dbReference>
<organism evidence="2 3">
    <name type="scientific">Martelella mediterranea</name>
    <dbReference type="NCBI Taxonomy" id="293089"/>
    <lineage>
        <taxon>Bacteria</taxon>
        <taxon>Pseudomonadati</taxon>
        <taxon>Pseudomonadota</taxon>
        <taxon>Alphaproteobacteria</taxon>
        <taxon>Hyphomicrobiales</taxon>
        <taxon>Aurantimonadaceae</taxon>
        <taxon>Martelella</taxon>
    </lineage>
</organism>
<dbReference type="AlphaFoldDB" id="A0A4R3NME4"/>
<dbReference type="Pfam" id="PF04233">
    <property type="entry name" value="Phage_Mu_F"/>
    <property type="match status" value="1"/>
</dbReference>
<dbReference type="InterPro" id="IPR006528">
    <property type="entry name" value="Phage_head_morphogenesis_dom"/>
</dbReference>
<keyword evidence="3" id="KW-1185">Reference proteome</keyword>
<protein>
    <submittedName>
        <fullName evidence="2">Phage Mu protein F like protein</fullName>
    </submittedName>
</protein>
<gene>
    <name evidence="2" type="ORF">EDC90_102638</name>
</gene>
<comment type="caution">
    <text evidence="2">The sequence shown here is derived from an EMBL/GenBank/DDBJ whole genome shotgun (WGS) entry which is preliminary data.</text>
</comment>
<evidence type="ECO:0000313" key="2">
    <source>
        <dbReference type="EMBL" id="TCT35383.1"/>
    </source>
</evidence>
<feature type="domain" description="Phage head morphogenesis" evidence="1">
    <location>
        <begin position="101"/>
        <end position="217"/>
    </location>
</feature>
<dbReference type="EMBL" id="SMAR01000026">
    <property type="protein sequence ID" value="TCT35383.1"/>
    <property type="molecule type" value="Genomic_DNA"/>
</dbReference>
<accession>A0A4R3NME4</accession>
<evidence type="ECO:0000259" key="1">
    <source>
        <dbReference type="Pfam" id="PF04233"/>
    </source>
</evidence>
<sequence>MIANRGSQTRTDGSGRILGRFLPENAHTGFERPLKSILKGYRRSLMAETGDPLELPFDEAIEFLRQKVGVPTKSWRDVFDAAHSKMFMVAGAQTEALVGDFQGAIERALKDGTTLEDFRKDFDQIVKTHGWSYEGERGWRTRVIFETNLRTAYAAGRFAQLNSPEIREAYPGWRYNHSGSKHPRHDHLAWDGKVWAADDPIWQSIYPPNGFGCGCFVTPVRFEAIETTGYDATPNLDQLGTDQPRGVDPSFDYNPGAAWLAHTAPGPKAVTASETQVAKFVRAVQRDKWPNGTWQPVARTGKGDGEKLGVKAGTEVRLSADTIRSHLKHDRITPDAYAVLPNWLKKNGRLAQDRNGRFAYVGEHEGANYHAGIKVVKKDGREEIYLTSLRRTTARKMKKLK</sequence>
<dbReference type="Proteomes" id="UP000295097">
    <property type="component" value="Unassembled WGS sequence"/>
</dbReference>
<reference evidence="2 3" key="1">
    <citation type="submission" date="2019-03" db="EMBL/GenBank/DDBJ databases">
        <title>Freshwater and sediment microbial communities from various areas in North America, analyzing microbe dynamics in response to fracking.</title>
        <authorList>
            <person name="Lamendella R."/>
        </authorList>
    </citation>
    <scope>NUCLEOTIDE SEQUENCE [LARGE SCALE GENOMIC DNA]</scope>
    <source>
        <strain evidence="2 3">175.2</strain>
    </source>
</reference>
<name>A0A4R3NME4_9HYPH</name>
<evidence type="ECO:0000313" key="3">
    <source>
        <dbReference type="Proteomes" id="UP000295097"/>
    </source>
</evidence>